<gene>
    <name evidence="1" type="ORF">vB_SscM-1_182</name>
</gene>
<evidence type="ECO:0000313" key="1">
    <source>
        <dbReference type="EMBL" id="ANT44846.1"/>
    </source>
</evidence>
<reference evidence="2" key="1">
    <citation type="submission" date="2016-04" db="EMBL/GenBank/DDBJ databases">
        <authorList>
            <person name="Gasior T."/>
        </authorList>
    </citation>
    <scope>NUCLEOTIDE SEQUENCE [LARGE SCALE GENOMIC DNA]</scope>
</reference>
<evidence type="ECO:0000313" key="2">
    <source>
        <dbReference type="Proteomes" id="UP000224459"/>
    </source>
</evidence>
<name>A0A1X9IA00_9CAUD</name>
<dbReference type="Proteomes" id="UP000224459">
    <property type="component" value="Segment"/>
</dbReference>
<keyword evidence="2" id="KW-1185">Reference proteome</keyword>
<organism evidence="1 2">
    <name type="scientific">Staphylococcus phage vB_SscM-1</name>
    <dbReference type="NCBI Taxonomy" id="1868844"/>
    <lineage>
        <taxon>Viruses</taxon>
        <taxon>Duplodnaviria</taxon>
        <taxon>Heunggongvirae</taxon>
        <taxon>Uroviricota</taxon>
        <taxon>Caudoviricetes</taxon>
        <taxon>Herelleviridae</taxon>
        <taxon>Twortvirinae</taxon>
        <taxon>Sciuriunavirus</taxon>
        <taxon>Sciuriunavirus SscM1</taxon>
    </lineage>
</organism>
<accession>A0A1X9IA00</accession>
<sequence length="151" mass="18227">MEFIDKYNVIKAYDISNVYLPGFILIPCDKYGVQIYYDCDMIYYSKGKVLSYPSNKPLRKIKNLSAYYKVYKEDGKDKELIRIVTNFIYREYKESMRGNEFNEEFTPEEFEIYKEAYEKEWDNAIYKRAFSFDELKEKGSIKTELPNLFDE</sequence>
<protein>
    <submittedName>
        <fullName evidence="1">Uncharacterized protein</fullName>
    </submittedName>
</protein>
<dbReference type="EMBL" id="KX171212">
    <property type="protein sequence ID" value="ANT44846.1"/>
    <property type="molecule type" value="Genomic_DNA"/>
</dbReference>
<proteinExistence type="predicted"/>